<dbReference type="PANTHER" id="PTHR43280">
    <property type="entry name" value="ARAC-FAMILY TRANSCRIPTIONAL REGULATOR"/>
    <property type="match status" value="1"/>
</dbReference>
<protein>
    <submittedName>
        <fullName evidence="5">AraC family transcriptional regulator</fullName>
    </submittedName>
</protein>
<dbReference type="SUPFAM" id="SSF51215">
    <property type="entry name" value="Regulatory protein AraC"/>
    <property type="match status" value="1"/>
</dbReference>
<name>A0A9X4QQL4_9BACL</name>
<keyword evidence="1" id="KW-0805">Transcription regulation</keyword>
<dbReference type="Pfam" id="PF12833">
    <property type="entry name" value="HTH_18"/>
    <property type="match status" value="1"/>
</dbReference>
<dbReference type="Gene3D" id="2.60.120.10">
    <property type="entry name" value="Jelly Rolls"/>
    <property type="match status" value="1"/>
</dbReference>
<dbReference type="InterPro" id="IPR037923">
    <property type="entry name" value="HTH-like"/>
</dbReference>
<evidence type="ECO:0000259" key="4">
    <source>
        <dbReference type="PROSITE" id="PS01124"/>
    </source>
</evidence>
<dbReference type="Gene3D" id="1.10.10.60">
    <property type="entry name" value="Homeodomain-like"/>
    <property type="match status" value="1"/>
</dbReference>
<dbReference type="InterPro" id="IPR014710">
    <property type="entry name" value="RmlC-like_jellyroll"/>
</dbReference>
<dbReference type="Pfam" id="PF02311">
    <property type="entry name" value="AraC_binding"/>
    <property type="match status" value="1"/>
</dbReference>
<sequence>MKKSQYTLRGNDLFRGGLRVYVNRIEENFVDSALHEHDFIELNYVAEGAGYQYIGEQVVPAARGDLFVLPVGRSHVFRPYSADKRSKLVVYNVVFAPSLLAEIAMTAPELMLDNIVAAQIEDTKEAGIARDKRLVLEPLFERIHEEHAALRPGASAMLTALLTQILIEWTRLREKAAGAGSPAAAVLDFGEAVAYAREQALEPLTQRHAAERFGLSERHFQRLFVRHTGQTFHAFVQRQRVLTACQLLRDTRLKLDAVSGMVGYRDTQSFTRVFKRIEGVTPGQYRRRMAGGALIRSQLASISRKPQNP</sequence>
<keyword evidence="2" id="KW-0238">DNA-binding</keyword>
<dbReference type="Proteomes" id="UP001153404">
    <property type="component" value="Unassembled WGS sequence"/>
</dbReference>
<accession>A0A9X4QQL4</accession>
<gene>
    <name evidence="5" type="ORF">OMP40_01115</name>
</gene>
<dbReference type="InterPro" id="IPR003313">
    <property type="entry name" value="AraC-bd"/>
</dbReference>
<dbReference type="PROSITE" id="PS01124">
    <property type="entry name" value="HTH_ARAC_FAMILY_2"/>
    <property type="match status" value="1"/>
</dbReference>
<comment type="caution">
    <text evidence="5">The sequence shown here is derived from an EMBL/GenBank/DDBJ whole genome shotgun (WGS) entry which is preliminary data.</text>
</comment>
<feature type="domain" description="HTH araC/xylS-type" evidence="4">
    <location>
        <begin position="190"/>
        <end position="288"/>
    </location>
</feature>
<dbReference type="EMBL" id="JAPDIA010000001">
    <property type="protein sequence ID" value="MDG0808166.1"/>
    <property type="molecule type" value="Genomic_DNA"/>
</dbReference>
<evidence type="ECO:0000256" key="2">
    <source>
        <dbReference type="ARBA" id="ARBA00023125"/>
    </source>
</evidence>
<evidence type="ECO:0000313" key="5">
    <source>
        <dbReference type="EMBL" id="MDG0808166.1"/>
    </source>
</evidence>
<dbReference type="GO" id="GO:0003700">
    <property type="term" value="F:DNA-binding transcription factor activity"/>
    <property type="evidence" value="ECO:0007669"/>
    <property type="project" value="InterPro"/>
</dbReference>
<organism evidence="5 6">
    <name type="scientific">Cohnella rhizosphaerae</name>
    <dbReference type="NCBI Taxonomy" id="1457232"/>
    <lineage>
        <taxon>Bacteria</taxon>
        <taxon>Bacillati</taxon>
        <taxon>Bacillota</taxon>
        <taxon>Bacilli</taxon>
        <taxon>Bacillales</taxon>
        <taxon>Paenibacillaceae</taxon>
        <taxon>Cohnella</taxon>
    </lineage>
</organism>
<keyword evidence="3" id="KW-0804">Transcription</keyword>
<dbReference type="InterPro" id="IPR009057">
    <property type="entry name" value="Homeodomain-like_sf"/>
</dbReference>
<dbReference type="GO" id="GO:0043565">
    <property type="term" value="F:sequence-specific DNA binding"/>
    <property type="evidence" value="ECO:0007669"/>
    <property type="project" value="InterPro"/>
</dbReference>
<dbReference type="SMART" id="SM00342">
    <property type="entry name" value="HTH_ARAC"/>
    <property type="match status" value="1"/>
</dbReference>
<evidence type="ECO:0000256" key="1">
    <source>
        <dbReference type="ARBA" id="ARBA00023015"/>
    </source>
</evidence>
<dbReference type="RefSeq" id="WP_277528471.1">
    <property type="nucleotide sequence ID" value="NZ_JAPDIA010000001.1"/>
</dbReference>
<dbReference type="InterPro" id="IPR018060">
    <property type="entry name" value="HTH_AraC"/>
</dbReference>
<evidence type="ECO:0000256" key="3">
    <source>
        <dbReference type="ARBA" id="ARBA00023163"/>
    </source>
</evidence>
<proteinExistence type="predicted"/>
<keyword evidence="6" id="KW-1185">Reference proteome</keyword>
<dbReference type="PANTHER" id="PTHR43280:SF2">
    <property type="entry name" value="HTH-TYPE TRANSCRIPTIONAL REGULATOR EXSA"/>
    <property type="match status" value="1"/>
</dbReference>
<evidence type="ECO:0000313" key="6">
    <source>
        <dbReference type="Proteomes" id="UP001153404"/>
    </source>
</evidence>
<dbReference type="SUPFAM" id="SSF46689">
    <property type="entry name" value="Homeodomain-like"/>
    <property type="match status" value="2"/>
</dbReference>
<reference evidence="5" key="1">
    <citation type="submission" date="2022-10" db="EMBL/GenBank/DDBJ databases">
        <title>Comparative genomic analysis of Cohnella hashimotonis sp. nov., isolated from the International Space Station.</title>
        <authorList>
            <person name="Simpson A."/>
            <person name="Venkateswaran K."/>
        </authorList>
    </citation>
    <scope>NUCLEOTIDE SEQUENCE</scope>
    <source>
        <strain evidence="5">DSM 28161</strain>
    </source>
</reference>
<dbReference type="AlphaFoldDB" id="A0A9X4QQL4"/>